<dbReference type="Proteomes" id="UP001151529">
    <property type="component" value="Chromosome 16"/>
</dbReference>
<reference evidence="1" key="2">
    <citation type="journal article" date="2023" name="Int. J. Mol. Sci.">
        <title>De Novo Assembly and Annotation of 11 Diverse Shrub Willow (Salix) Genomes Reveals Novel Gene Organization in Sex-Linked Regions.</title>
        <authorList>
            <person name="Hyden B."/>
            <person name="Feng K."/>
            <person name="Yates T.B."/>
            <person name="Jawdy S."/>
            <person name="Cereghino C."/>
            <person name="Smart L.B."/>
            <person name="Muchero W."/>
        </authorList>
    </citation>
    <scope>NUCLEOTIDE SEQUENCE [LARGE SCALE GENOMIC DNA]</scope>
    <source>
        <tissue evidence="1">Shoot tip</tissue>
    </source>
</reference>
<evidence type="ECO:0000313" key="1">
    <source>
        <dbReference type="EMBL" id="KAJ6752464.1"/>
    </source>
</evidence>
<dbReference type="InterPro" id="IPR032675">
    <property type="entry name" value="LRR_dom_sf"/>
</dbReference>
<name>A0A9Q0VP97_SALVM</name>
<accession>A0A9Q0VP97</accession>
<evidence type="ECO:0008006" key="3">
    <source>
        <dbReference type="Google" id="ProtNLM"/>
    </source>
</evidence>
<dbReference type="OrthoDB" id="1719627at2759"/>
<protein>
    <recommendedName>
        <fullName evidence="3">Leucine-rich repeat-containing N-terminal plant-type domain-containing protein</fullName>
    </recommendedName>
</protein>
<dbReference type="AlphaFoldDB" id="A0A9Q0VP97"/>
<dbReference type="EMBL" id="JAPFFL010000001">
    <property type="protein sequence ID" value="KAJ6752464.1"/>
    <property type="molecule type" value="Genomic_DNA"/>
</dbReference>
<reference evidence="1" key="1">
    <citation type="submission" date="2022-11" db="EMBL/GenBank/DDBJ databases">
        <authorList>
            <person name="Hyden B.L."/>
            <person name="Feng K."/>
            <person name="Yates T."/>
            <person name="Jawdy S."/>
            <person name="Smart L.B."/>
            <person name="Muchero W."/>
        </authorList>
    </citation>
    <scope>NUCLEOTIDE SEQUENCE</scope>
    <source>
        <tissue evidence="1">Shoot tip</tissue>
    </source>
</reference>
<dbReference type="SUPFAM" id="SSF52058">
    <property type="entry name" value="L domain-like"/>
    <property type="match status" value="1"/>
</dbReference>
<sequence length="86" mass="9804">MSIKESFSNEANVLLGWDDVHNEDLRSWRVESRDLSDNLLYGDIPFSISRLKRLDTLNLKSNRLTVPIPSTLTQLSKSEDTVSLPD</sequence>
<keyword evidence="2" id="KW-1185">Reference proteome</keyword>
<dbReference type="Gene3D" id="3.80.10.10">
    <property type="entry name" value="Ribonuclease Inhibitor"/>
    <property type="match status" value="1"/>
</dbReference>
<evidence type="ECO:0000313" key="2">
    <source>
        <dbReference type="Proteomes" id="UP001151529"/>
    </source>
</evidence>
<proteinExistence type="predicted"/>
<comment type="caution">
    <text evidence="1">The sequence shown here is derived from an EMBL/GenBank/DDBJ whole genome shotgun (WGS) entry which is preliminary data.</text>
</comment>
<organism evidence="1 2">
    <name type="scientific">Salix viminalis</name>
    <name type="common">Common osier</name>
    <name type="synonym">Basket willow</name>
    <dbReference type="NCBI Taxonomy" id="40686"/>
    <lineage>
        <taxon>Eukaryota</taxon>
        <taxon>Viridiplantae</taxon>
        <taxon>Streptophyta</taxon>
        <taxon>Embryophyta</taxon>
        <taxon>Tracheophyta</taxon>
        <taxon>Spermatophyta</taxon>
        <taxon>Magnoliopsida</taxon>
        <taxon>eudicotyledons</taxon>
        <taxon>Gunneridae</taxon>
        <taxon>Pentapetalae</taxon>
        <taxon>rosids</taxon>
        <taxon>fabids</taxon>
        <taxon>Malpighiales</taxon>
        <taxon>Salicaceae</taxon>
        <taxon>Saliceae</taxon>
        <taxon>Salix</taxon>
    </lineage>
</organism>
<gene>
    <name evidence="1" type="ORF">OIU85_002843</name>
</gene>